<keyword evidence="1" id="KW-0812">Transmembrane</keyword>
<feature type="transmembrane region" description="Helical" evidence="1">
    <location>
        <begin position="68"/>
        <end position="87"/>
    </location>
</feature>
<gene>
    <name evidence="2" type="primary">44</name>
    <name evidence="2" type="ORF">SEA_CHRIS_44</name>
</gene>
<feature type="transmembrane region" description="Helical" evidence="1">
    <location>
        <begin position="204"/>
        <end position="231"/>
    </location>
</feature>
<feature type="transmembrane region" description="Helical" evidence="1">
    <location>
        <begin position="31"/>
        <end position="48"/>
    </location>
</feature>
<keyword evidence="1" id="KW-1133">Transmembrane helix</keyword>
<keyword evidence="1" id="KW-0472">Membrane</keyword>
<reference evidence="2 3" key="1">
    <citation type="submission" date="2020-04" db="EMBL/GenBank/DDBJ databases">
        <authorList>
            <person name="Davenport L."/>
            <person name="Mcconahy L."/>
            <person name="Chen A."/>
            <person name="Cottrell A."/>
            <person name="Drouin R."/>
            <person name="Erdman M."/>
            <person name="Goranson S."/>
            <person name="Harrington A."/>
            <person name="Hecht A."/>
            <person name="Ramos M."/>
            <person name="Schutt J."/>
            <person name="Hayes S.G."/>
            <person name="Haydock J."/>
            <person name="Ettinger A.-S.H."/>
            <person name="Anders K.R."/>
            <person name="Garlena R.A."/>
            <person name="Russell D.A."/>
            <person name="Pope W.H."/>
            <person name="Jacobs-Sera D."/>
            <person name="Hatfull G.F."/>
        </authorList>
    </citation>
    <scope>NUCLEOTIDE SEQUENCE [LARGE SCALE GENOMIC DNA]</scope>
</reference>
<evidence type="ECO:0000313" key="2">
    <source>
        <dbReference type="EMBL" id="QJD50446.1"/>
    </source>
</evidence>
<dbReference type="Proteomes" id="UP000501603">
    <property type="component" value="Segment"/>
</dbReference>
<feature type="transmembrane region" description="Helical" evidence="1">
    <location>
        <begin position="99"/>
        <end position="120"/>
    </location>
</feature>
<protein>
    <submittedName>
        <fullName evidence="2">Membrane protein</fullName>
    </submittedName>
</protein>
<evidence type="ECO:0000313" key="3">
    <source>
        <dbReference type="Proteomes" id="UP000501603"/>
    </source>
</evidence>
<organism evidence="2 3">
    <name type="scientific">Mycobacterium phage Chris</name>
    <dbReference type="NCBI Taxonomy" id="2725626"/>
    <lineage>
        <taxon>Viruses</taxon>
        <taxon>Duplodnaviria</taxon>
        <taxon>Heunggongvirae</taxon>
        <taxon>Uroviricota</taxon>
        <taxon>Caudoviricetes</taxon>
        <taxon>Weiservirinae</taxon>
        <taxon>Anayavirus</taxon>
        <taxon>Anayavirus chris</taxon>
    </lineage>
</organism>
<sequence>MYIDGVTFAAVAAATLSLLFRYPARRVPGERGATTAVLLLGLGVYLVSSDTPIGDWLYPITGTGYADTFVGNLCWIGGLVALLHHVLDRLADHPEQVQFFDALLRWPITFAVPMMLAAMYFSHPLALAPVPDIGDAHADIWLIAYRVLYYGTLVYLCALLLRTLPIVKRDDGRSCYVSVLYMLAAGTILFGLCTRVLSYIDTLWWLHLVSPITRCCSVITVAVAAAVSWFLKAREAAHPRCAEAAQGVQRAHWLGCQPDV</sequence>
<proteinExistence type="predicted"/>
<name>A0A6M3SWU3_9CAUD</name>
<evidence type="ECO:0000256" key="1">
    <source>
        <dbReference type="SAM" id="Phobius"/>
    </source>
</evidence>
<dbReference type="RefSeq" id="YP_009952932.1">
    <property type="nucleotide sequence ID" value="NC_051617.1"/>
</dbReference>
<dbReference type="KEGG" id="vg:60324395"/>
<keyword evidence="3" id="KW-1185">Reference proteome</keyword>
<accession>A0A6M3SWU3</accession>
<feature type="transmembrane region" description="Helical" evidence="1">
    <location>
        <begin position="6"/>
        <end position="24"/>
    </location>
</feature>
<feature type="transmembrane region" description="Helical" evidence="1">
    <location>
        <begin position="176"/>
        <end position="198"/>
    </location>
</feature>
<dbReference type="GeneID" id="60324395"/>
<feature type="transmembrane region" description="Helical" evidence="1">
    <location>
        <begin position="140"/>
        <end position="164"/>
    </location>
</feature>
<dbReference type="EMBL" id="MT310860">
    <property type="protein sequence ID" value="QJD50446.1"/>
    <property type="molecule type" value="Genomic_DNA"/>
</dbReference>